<dbReference type="RefSeq" id="WP_055066566.1">
    <property type="nucleotide sequence ID" value="NZ_CYZD01000019.1"/>
</dbReference>
<dbReference type="InterPro" id="IPR029460">
    <property type="entry name" value="DNAPol_HHH"/>
</dbReference>
<comment type="similarity">
    <text evidence="11">Belongs to the DNA polymerase type-C family. PolC subfamily.</text>
</comment>
<gene>
    <name evidence="11 15" type="primary">polC</name>
    <name evidence="16" type="ORF">DXB38_12000</name>
    <name evidence="15" type="ORF">ERS852394_02787</name>
</gene>
<dbReference type="InterPro" id="IPR011708">
    <property type="entry name" value="DNA_pol3_alpha_NTPase_dom"/>
</dbReference>
<evidence type="ECO:0000256" key="6">
    <source>
        <dbReference type="ARBA" id="ARBA00022722"/>
    </source>
</evidence>
<dbReference type="Pfam" id="PF17657">
    <property type="entry name" value="DNA_pol3_finger"/>
    <property type="match status" value="1"/>
</dbReference>
<dbReference type="EMBL" id="CYZD01000019">
    <property type="protein sequence ID" value="CUO69629.1"/>
    <property type="molecule type" value="Genomic_DNA"/>
</dbReference>
<feature type="region of interest" description="Disordered" evidence="12">
    <location>
        <begin position="196"/>
        <end position="249"/>
    </location>
</feature>
<evidence type="ECO:0000313" key="15">
    <source>
        <dbReference type="EMBL" id="CUO69629.1"/>
    </source>
</evidence>
<dbReference type="InterPro" id="IPR036397">
    <property type="entry name" value="RNaseH_sf"/>
</dbReference>
<evidence type="ECO:0000256" key="5">
    <source>
        <dbReference type="ARBA" id="ARBA00022705"/>
    </source>
</evidence>
<dbReference type="Gene3D" id="1.10.150.870">
    <property type="match status" value="1"/>
</dbReference>
<organism evidence="15 17">
    <name type="scientific">Blautia obeum</name>
    <dbReference type="NCBI Taxonomy" id="40520"/>
    <lineage>
        <taxon>Bacteria</taxon>
        <taxon>Bacillati</taxon>
        <taxon>Bacillota</taxon>
        <taxon>Clostridia</taxon>
        <taxon>Lachnospirales</taxon>
        <taxon>Lachnospiraceae</taxon>
        <taxon>Blautia</taxon>
    </lineage>
</organism>
<feature type="domain" description="Exonuclease" evidence="13">
    <location>
        <begin position="466"/>
        <end position="631"/>
    </location>
</feature>
<dbReference type="GO" id="GO:0008408">
    <property type="term" value="F:3'-5' exonuclease activity"/>
    <property type="evidence" value="ECO:0007669"/>
    <property type="project" value="UniProtKB-UniRule"/>
</dbReference>
<evidence type="ECO:0000256" key="2">
    <source>
        <dbReference type="ARBA" id="ARBA00022490"/>
    </source>
</evidence>
<dbReference type="CDD" id="cd04484">
    <property type="entry name" value="polC_OBF"/>
    <property type="match status" value="1"/>
</dbReference>
<dbReference type="InterPro" id="IPR006054">
    <property type="entry name" value="DnaQ"/>
</dbReference>
<dbReference type="Pfam" id="PF07733">
    <property type="entry name" value="DNA_pol3_alpha"/>
    <property type="match status" value="2"/>
</dbReference>
<keyword evidence="2 11" id="KW-0963">Cytoplasm</keyword>
<evidence type="ECO:0000256" key="3">
    <source>
        <dbReference type="ARBA" id="ARBA00022679"/>
    </source>
</evidence>
<evidence type="ECO:0000256" key="9">
    <source>
        <dbReference type="ARBA" id="ARBA00022932"/>
    </source>
</evidence>
<feature type="domain" description="Polymerase/histidinol phosphatase N-terminal" evidence="14">
    <location>
        <begin position="374"/>
        <end position="449"/>
    </location>
</feature>
<dbReference type="GO" id="GO:0006261">
    <property type="term" value="P:DNA-templated DNA replication"/>
    <property type="evidence" value="ECO:0007669"/>
    <property type="project" value="UniProtKB-UniRule"/>
</dbReference>
<evidence type="ECO:0000259" key="14">
    <source>
        <dbReference type="SMART" id="SM00481"/>
    </source>
</evidence>
<keyword evidence="4 11" id="KW-0548">Nucleotidyltransferase</keyword>
<dbReference type="Pfam" id="PF00929">
    <property type="entry name" value="RNase_T"/>
    <property type="match status" value="1"/>
</dbReference>
<dbReference type="InterPro" id="IPR012337">
    <property type="entry name" value="RNaseH-like_sf"/>
</dbReference>
<dbReference type="Gene3D" id="3.30.1900.20">
    <property type="match status" value="2"/>
</dbReference>
<dbReference type="NCBIfam" id="NF001688">
    <property type="entry name" value="PRK00448.1"/>
    <property type="match status" value="1"/>
</dbReference>
<dbReference type="InterPro" id="IPR044923">
    <property type="entry name" value="PolC_middle_finger_sf"/>
</dbReference>
<dbReference type="Proteomes" id="UP000095409">
    <property type="component" value="Unassembled WGS sequence"/>
</dbReference>
<evidence type="ECO:0000256" key="8">
    <source>
        <dbReference type="ARBA" id="ARBA00022839"/>
    </source>
</evidence>
<dbReference type="Gene3D" id="3.30.420.10">
    <property type="entry name" value="Ribonuclease H-like superfamily/Ribonuclease H"/>
    <property type="match status" value="1"/>
</dbReference>
<dbReference type="Gene3D" id="1.10.150.700">
    <property type="entry name" value="PolC, middle finger domain"/>
    <property type="match status" value="1"/>
</dbReference>
<keyword evidence="5 11" id="KW-0235">DNA replication</keyword>
<keyword evidence="6 11" id="KW-0540">Nuclease</keyword>
<protein>
    <recommendedName>
        <fullName evidence="11">DNA polymerase III PolC-type</fullName>
        <shortName evidence="11">PolIII</shortName>
        <ecNumber evidence="11">2.7.7.7</ecNumber>
    </recommendedName>
</protein>
<evidence type="ECO:0000259" key="13">
    <source>
        <dbReference type="SMART" id="SM00479"/>
    </source>
</evidence>
<dbReference type="CDD" id="cd07435">
    <property type="entry name" value="PHP_PolIIIA_POLC"/>
    <property type="match status" value="1"/>
</dbReference>
<evidence type="ECO:0000256" key="1">
    <source>
        <dbReference type="ARBA" id="ARBA00003452"/>
    </source>
</evidence>
<dbReference type="Pfam" id="PF14579">
    <property type="entry name" value="HHH_6"/>
    <property type="match status" value="1"/>
</dbReference>
<evidence type="ECO:0000256" key="10">
    <source>
        <dbReference type="ARBA" id="ARBA00049244"/>
    </source>
</evidence>
<dbReference type="SUPFAM" id="SSF53098">
    <property type="entry name" value="Ribonuclease H-like"/>
    <property type="match status" value="1"/>
</dbReference>
<dbReference type="GO" id="GO:0005737">
    <property type="term" value="C:cytoplasm"/>
    <property type="evidence" value="ECO:0007669"/>
    <property type="project" value="UniProtKB-SubCell"/>
</dbReference>
<dbReference type="SMART" id="SM00479">
    <property type="entry name" value="EXOIII"/>
    <property type="match status" value="1"/>
</dbReference>
<evidence type="ECO:0000256" key="12">
    <source>
        <dbReference type="SAM" id="MobiDB-lite"/>
    </source>
</evidence>
<dbReference type="Gene3D" id="2.40.50.140">
    <property type="entry name" value="Nucleic acid-binding proteins"/>
    <property type="match status" value="1"/>
</dbReference>
<dbReference type="Pfam" id="PF02811">
    <property type="entry name" value="PHP"/>
    <property type="match status" value="1"/>
</dbReference>
<dbReference type="NCBIfam" id="TIGR00573">
    <property type="entry name" value="dnaq"/>
    <property type="match status" value="1"/>
</dbReference>
<dbReference type="PANTHER" id="PTHR32294:SF5">
    <property type="entry name" value="DNA POLYMERASE III POLC-TYPE"/>
    <property type="match status" value="1"/>
</dbReference>
<dbReference type="SMART" id="SM00481">
    <property type="entry name" value="POLIIIAc"/>
    <property type="match status" value="1"/>
</dbReference>
<comment type="catalytic activity">
    <reaction evidence="10 11">
        <text>DNA(n) + a 2'-deoxyribonucleoside 5'-triphosphate = DNA(n+1) + diphosphate</text>
        <dbReference type="Rhea" id="RHEA:22508"/>
        <dbReference type="Rhea" id="RHEA-COMP:17339"/>
        <dbReference type="Rhea" id="RHEA-COMP:17340"/>
        <dbReference type="ChEBI" id="CHEBI:33019"/>
        <dbReference type="ChEBI" id="CHEBI:61560"/>
        <dbReference type="ChEBI" id="CHEBI:173112"/>
        <dbReference type="EC" id="2.7.7.7"/>
    </reaction>
</comment>
<dbReference type="Gene3D" id="3.20.20.140">
    <property type="entry name" value="Metal-dependent hydrolases"/>
    <property type="match status" value="2"/>
</dbReference>
<comment type="subcellular location">
    <subcellularLocation>
        <location evidence="11">Cytoplasm</location>
    </subcellularLocation>
</comment>
<reference evidence="16 18" key="2">
    <citation type="submission" date="2018-08" db="EMBL/GenBank/DDBJ databases">
        <title>A genome reference for cultivated species of the human gut microbiota.</title>
        <authorList>
            <person name="Zou Y."/>
            <person name="Xue W."/>
            <person name="Luo G."/>
        </authorList>
    </citation>
    <scope>NUCLEOTIDE SEQUENCE [LARGE SCALE GENOMIC DNA]</scope>
    <source>
        <strain evidence="16 18">OM03-6</strain>
    </source>
</reference>
<dbReference type="FunFam" id="3.30.420.10:FF:000045">
    <property type="entry name" value="3'-5' exonuclease DinG"/>
    <property type="match status" value="1"/>
</dbReference>
<dbReference type="EMBL" id="QSUZ01000017">
    <property type="protein sequence ID" value="RGN86640.1"/>
    <property type="molecule type" value="Genomic_DNA"/>
</dbReference>
<dbReference type="EC" id="2.7.7.7" evidence="11"/>
<proteinExistence type="inferred from homology"/>
<feature type="compositionally biased region" description="Basic and acidic residues" evidence="12">
    <location>
        <begin position="200"/>
        <end position="249"/>
    </location>
</feature>
<reference evidence="15 17" key="1">
    <citation type="submission" date="2015-09" db="EMBL/GenBank/DDBJ databases">
        <authorList>
            <consortium name="Pathogen Informatics"/>
        </authorList>
    </citation>
    <scope>NUCLEOTIDE SEQUENCE [LARGE SCALE GENOMIC DNA]</scope>
    <source>
        <strain evidence="15 17">2789STDY5608837</strain>
    </source>
</reference>
<dbReference type="GO" id="GO:0003887">
    <property type="term" value="F:DNA-directed DNA polymerase activity"/>
    <property type="evidence" value="ECO:0007669"/>
    <property type="project" value="UniProtKB-UniRule"/>
</dbReference>
<keyword evidence="7 11" id="KW-0378">Hydrolase</keyword>
<dbReference type="InterPro" id="IPR004805">
    <property type="entry name" value="DnaE2/DnaE/PolC"/>
</dbReference>
<keyword evidence="8 11" id="KW-0269">Exonuclease</keyword>
<dbReference type="HAMAP" id="MF_00356">
    <property type="entry name" value="DNApol_PolC"/>
    <property type="match status" value="1"/>
</dbReference>
<evidence type="ECO:0000256" key="7">
    <source>
        <dbReference type="ARBA" id="ARBA00022801"/>
    </source>
</evidence>
<dbReference type="InterPro" id="IPR004013">
    <property type="entry name" value="PHP_dom"/>
</dbReference>
<dbReference type="GO" id="GO:0003677">
    <property type="term" value="F:DNA binding"/>
    <property type="evidence" value="ECO:0007669"/>
    <property type="project" value="UniProtKB-UniRule"/>
</dbReference>
<evidence type="ECO:0000313" key="18">
    <source>
        <dbReference type="Proteomes" id="UP000261105"/>
    </source>
</evidence>
<evidence type="ECO:0000313" key="17">
    <source>
        <dbReference type="Proteomes" id="UP000095409"/>
    </source>
</evidence>
<dbReference type="InterPro" id="IPR028112">
    <property type="entry name" value="DNA_PolC-type_N_I"/>
</dbReference>
<dbReference type="Proteomes" id="UP000261105">
    <property type="component" value="Unassembled WGS sequence"/>
</dbReference>
<dbReference type="PANTHER" id="PTHR32294">
    <property type="entry name" value="DNA POLYMERASE III SUBUNIT ALPHA"/>
    <property type="match status" value="1"/>
</dbReference>
<dbReference type="InterPro" id="IPR012340">
    <property type="entry name" value="NA-bd_OB-fold"/>
</dbReference>
<comment type="function">
    <text evidence="1 11">Required for replicative DNA synthesis. This DNA polymerase also exhibits 3' to 5' exonuclease activity.</text>
</comment>
<dbReference type="Pfam" id="PF14480">
    <property type="entry name" value="DNA_pol3_a_NI"/>
    <property type="match status" value="1"/>
</dbReference>
<dbReference type="NCBIfam" id="TIGR01405">
    <property type="entry name" value="polC_Gram_pos"/>
    <property type="match status" value="1"/>
</dbReference>
<keyword evidence="9 11" id="KW-0239">DNA-directed DNA polymerase</keyword>
<dbReference type="InterPro" id="IPR040982">
    <property type="entry name" value="DNA_pol3_finger"/>
</dbReference>
<sequence>MEKEFFDVFPNLKVKDQLHEWLEMVTVSKVSCNPAKTRLWVYIHSERWIHKKYIMALEDQIERQCFSGLEIQVTVIERFHLSRQYSPANFLEVYRSSMEVELKNFNMLEYNLFKRAQIAFPSDEQMNLTLPDSVISREKSGILVEYLEKVFCERCGMNLKINLQFIETEESKYRKNAALQIRQEVANVLKHAKLTPEPLQDEKEKDTAATEVKDGKKAEAKTNKTEQKPKTFEKKSQRGEFHGGFRKDSNPDVIYGRDFEGDTIDLESITGEMGEVIIRGQVIDVEAREIRNEKTILIFPVTDFTDSIVIKMFLRNEQVPEITESVKKGAFLKFKGVTTIDRFDSELTIGSISGIKKIADFRSTRMDTSPQKRVELHCHTKMSDMDGVTTAKDLVKRAYEWGHKAIAITDHGVVQAFPEANHCFDAWGGCVPKDSDFKVLYGMEAYLVDDMKGIVTNSQGQPIDGKFVVFDIETTGFSPLTCQIIEIGAVRVENGVITDRFSTFVNPKVPIPYRIEQLTSINDSMVMDAPDIQTILPQFLEFCAGAVMVAHNADFDMSFIIENCKRQGLPQEYTYVDTVGMARFLLPALNRFKLDTVAKAVGVSLDHHHRAVDDAACTAEIFVRFVEMLKERDIFDMDTLNQQGNVSVNTIKKLPTYHAIILARNETGRVNLYKLVSQSHLKYYRRRPRVPKSLFLEHREGLLIGSACEAGELYQALLRNAPEPEIARLVNFYDYLEIQPLGNNAFMIADEKNDRVKSNEDLIELNKKIVKLGDQFKKPVVATCDVHFMDPQDEIYRRIIMAGNGFSDADNQAPLYLRTTEEMLEEFSYLGSEKAEEVVITNTNKIADMIEKISPIHPDKFPPVIENSDQDLKDICFNRAHEMYGKNLPKIVEDRLNKELHSIISNGYAVMYIIAQKLVWKSNEDGYLVGSRGSVGSSLAATMSGITEVNPLPPHYLCPECKYSDFDSPEVKKFGGMAGCDMPDKVCPKCGAKMSKEGFDIPFETFLGFKGDKEPDIDLNFSGEYQANAHRYTEVIFGKGQTFKAGTIGTLAEKTAFGYVKNYYEERGQHKRYCEINRIVQGCTGIRRTTGQHPGGIIVLPVGVEIEKFTPVQHPANDENSDIITTHFDYHSIDGNLLKLDILGHDDPTMIRMLEDLTGLSARDVPLDSKEVMSLFASTDALGIKPEDIGGCKLGCLGVPEFGTDFAMQMLIDTKPKYFSDLVRIAGLSHGTDVWLGNAQTLIEEGKATISTAICTRDDIMIYLISMGVESSLAFTIMEAVRKGKGLREEWEATMREHNVPEWYIWSCKKIKYMFPKAHAAAYVMMAWRIAWFKVFKPLAYYAAFFSIRATAFSYETMCMGRDRLDFYLAELRKKGDAASKKEQDTIKDMRIVQEMYARGLEFMPIDLYRAKANRFQIIDGKLMPALNCIDGMGDKAAEAVVDAAKQGKFLSKDDFRDRTKVSKTVIDLMDDLGIFGDIPQSNQFSLFDGVIA</sequence>
<dbReference type="CDD" id="cd06127">
    <property type="entry name" value="DEDDh"/>
    <property type="match status" value="1"/>
</dbReference>
<dbReference type="Gene3D" id="6.10.140.1510">
    <property type="match status" value="1"/>
</dbReference>
<evidence type="ECO:0000313" key="16">
    <source>
        <dbReference type="EMBL" id="RGN86640.1"/>
    </source>
</evidence>
<evidence type="ECO:0000256" key="11">
    <source>
        <dbReference type="HAMAP-Rule" id="MF_00356"/>
    </source>
</evidence>
<keyword evidence="3 11" id="KW-0808">Transferase</keyword>
<dbReference type="InterPro" id="IPR006308">
    <property type="entry name" value="Pol_III_a_PolC-type_gram_pos"/>
</dbReference>
<accession>A0A174H9E3</accession>
<evidence type="ECO:0000256" key="4">
    <source>
        <dbReference type="ARBA" id="ARBA00022695"/>
    </source>
</evidence>
<dbReference type="InterPro" id="IPR003141">
    <property type="entry name" value="Pol/His_phosphatase_N"/>
</dbReference>
<name>A0A174H9E3_9FIRM</name>
<dbReference type="InterPro" id="IPR013520">
    <property type="entry name" value="Ribonucl_H"/>
</dbReference>